<evidence type="ECO:0000256" key="1">
    <source>
        <dbReference type="SAM" id="MobiDB-lite"/>
    </source>
</evidence>
<reference evidence="3 4" key="1">
    <citation type="submission" date="2023-07" db="EMBL/GenBank/DDBJ databases">
        <title>Comparative genomics of wheat-associated soil bacteria to identify genetic determinants of phenazine resistance.</title>
        <authorList>
            <person name="Mouncey N."/>
        </authorList>
    </citation>
    <scope>NUCLEOTIDE SEQUENCE [LARGE SCALE GENOMIC DNA]</scope>
    <source>
        <strain evidence="3 4">V3I3</strain>
    </source>
</reference>
<dbReference type="Proteomes" id="UP001239083">
    <property type="component" value="Unassembled WGS sequence"/>
</dbReference>
<keyword evidence="4" id="KW-1185">Reference proteome</keyword>
<protein>
    <submittedName>
        <fullName evidence="3">Uncharacterized protein</fullName>
    </submittedName>
</protein>
<organism evidence="3 4">
    <name type="scientific">Agromyces ramosus</name>
    <dbReference type="NCBI Taxonomy" id="33879"/>
    <lineage>
        <taxon>Bacteria</taxon>
        <taxon>Bacillati</taxon>
        <taxon>Actinomycetota</taxon>
        <taxon>Actinomycetes</taxon>
        <taxon>Micrococcales</taxon>
        <taxon>Microbacteriaceae</taxon>
        <taxon>Agromyces</taxon>
    </lineage>
</organism>
<keyword evidence="2" id="KW-0812">Transmembrane</keyword>
<feature type="compositionally biased region" description="Basic and acidic residues" evidence="1">
    <location>
        <begin position="9"/>
        <end position="25"/>
    </location>
</feature>
<proteinExistence type="predicted"/>
<comment type="caution">
    <text evidence="3">The sequence shown here is derived from an EMBL/GenBank/DDBJ whole genome shotgun (WGS) entry which is preliminary data.</text>
</comment>
<evidence type="ECO:0000256" key="2">
    <source>
        <dbReference type="SAM" id="Phobius"/>
    </source>
</evidence>
<gene>
    <name evidence="3" type="ORF">QFZ26_000435</name>
</gene>
<name>A0ABU0R485_9MICO</name>
<keyword evidence="2" id="KW-0472">Membrane</keyword>
<keyword evidence="2" id="KW-1133">Transmembrane helix</keyword>
<accession>A0ABU0R485</accession>
<feature type="transmembrane region" description="Helical" evidence="2">
    <location>
        <begin position="63"/>
        <end position="83"/>
    </location>
</feature>
<dbReference type="EMBL" id="JAUSYY010000001">
    <property type="protein sequence ID" value="MDQ0892880.1"/>
    <property type="molecule type" value="Genomic_DNA"/>
</dbReference>
<dbReference type="RefSeq" id="WP_307038851.1">
    <property type="nucleotide sequence ID" value="NZ_JAUSYY010000001.1"/>
</dbReference>
<feature type="region of interest" description="Disordered" evidence="1">
    <location>
        <begin position="1"/>
        <end position="25"/>
    </location>
</feature>
<sequence>MNDDNELDPVARLRAADPARDVEPREGFADEVVARAVAEPAAESAPAPVSDLTSERTRRRPRWLPIAAVAASIAVVGALGYGVGAMTGGATNLAGGAAPPISLQTGAGQEGTTPGIATDASGLESQKASGFATADMMYPSGFGRNSFSASGLTTDDGTAVAYAFDARAASSADTVAALAGALGVDGTAELTNGSWVVGPQDGTAPYLSVGLDGTLSFYYSDPLINPWQCAKSADITEPCDPMANAPSQDELPSEDAAIGALRSILVSVGRDPGAFEFTSETYAGSLTRTAQAWPVIDGQRLDQAWSLELTTAGVFSANGSLAGIVELGEYAIVSEQEAFERLSDPRFGAHLTNMPIAFREEQLMTPEEWVPPTEPPATPTEGSSISWPVNHVEIVSARLGLASQWQPDGSVLVVPSYEFTDAEGGTWSVIAVADSELDFDSE</sequence>
<evidence type="ECO:0000313" key="4">
    <source>
        <dbReference type="Proteomes" id="UP001239083"/>
    </source>
</evidence>
<evidence type="ECO:0000313" key="3">
    <source>
        <dbReference type="EMBL" id="MDQ0892880.1"/>
    </source>
</evidence>